<organism evidence="5 6">
    <name type="scientific">Lactiplantibacillus fabifermentans DSM 21115</name>
    <dbReference type="NCBI Taxonomy" id="1413187"/>
    <lineage>
        <taxon>Bacteria</taxon>
        <taxon>Bacillati</taxon>
        <taxon>Bacillota</taxon>
        <taxon>Bacilli</taxon>
        <taxon>Lactobacillales</taxon>
        <taxon>Lactobacillaceae</taxon>
        <taxon>Lactiplantibacillus</taxon>
    </lineage>
</organism>
<dbReference type="SUPFAM" id="SSF52540">
    <property type="entry name" value="P-loop containing nucleoside triphosphate hydrolases"/>
    <property type="match status" value="1"/>
</dbReference>
<name>A0A0R2NNN6_9LACO</name>
<evidence type="ECO:0000259" key="4">
    <source>
        <dbReference type="PROSITE" id="PS50893"/>
    </source>
</evidence>
<dbReference type="PROSITE" id="PS50893">
    <property type="entry name" value="ABC_TRANSPORTER_2"/>
    <property type="match status" value="1"/>
</dbReference>
<evidence type="ECO:0000256" key="2">
    <source>
        <dbReference type="ARBA" id="ARBA00022741"/>
    </source>
</evidence>
<dbReference type="InterPro" id="IPR003439">
    <property type="entry name" value="ABC_transporter-like_ATP-bd"/>
</dbReference>
<dbReference type="InterPro" id="IPR027417">
    <property type="entry name" value="P-loop_NTPase"/>
</dbReference>
<dbReference type="InterPro" id="IPR003593">
    <property type="entry name" value="AAA+_ATPase"/>
</dbReference>
<keyword evidence="1" id="KW-0813">Transport</keyword>
<keyword evidence="2" id="KW-0547">Nucleotide-binding</keyword>
<sequence length="226" mass="24499">MSQPLVMTTELTKAWPTLAFGPVSLTIASGEIVALIGENGAGKTTLLNLLTGVVQPQHGQVSFATGHPTFGIVPDTCPFPEELTAREVGQLLATVYPQWHLTTYLKYLDQLRVAATQPLKTLSKGNRAKVVFATALAHDAELLIFDEMTAGLDPLVRQTILQLAQEYVQTHPAAMLMTTHILEDVTQVATRALIMAHGQIVWQQAGPMPSLAALRQQLLRAETEGD</sequence>
<dbReference type="Proteomes" id="UP000050920">
    <property type="component" value="Unassembled WGS sequence"/>
</dbReference>
<protein>
    <submittedName>
        <fullName evidence="5">ABC superfamily ATP binding cassette transporter, ABC protein</fullName>
    </submittedName>
</protein>
<evidence type="ECO:0000313" key="6">
    <source>
        <dbReference type="Proteomes" id="UP000050920"/>
    </source>
</evidence>
<dbReference type="InterPro" id="IPR017871">
    <property type="entry name" value="ABC_transporter-like_CS"/>
</dbReference>
<dbReference type="PANTHER" id="PTHR42939:SF1">
    <property type="entry name" value="ABC TRANSPORTER ATP-BINDING PROTEIN ALBC-RELATED"/>
    <property type="match status" value="1"/>
</dbReference>
<dbReference type="RefSeq" id="WP_024624635.1">
    <property type="nucleotide sequence ID" value="NZ_AYGX02000081.1"/>
</dbReference>
<dbReference type="AlphaFoldDB" id="A0A0R2NNN6"/>
<feature type="domain" description="ABC transporter" evidence="4">
    <location>
        <begin position="1"/>
        <end position="222"/>
    </location>
</feature>
<evidence type="ECO:0000313" key="5">
    <source>
        <dbReference type="EMBL" id="KRO27332.1"/>
    </source>
</evidence>
<accession>A0A0R2NNN6</accession>
<dbReference type="PROSITE" id="PS00211">
    <property type="entry name" value="ABC_TRANSPORTER_1"/>
    <property type="match status" value="1"/>
</dbReference>
<dbReference type="Gene3D" id="3.40.50.300">
    <property type="entry name" value="P-loop containing nucleotide triphosphate hydrolases"/>
    <property type="match status" value="1"/>
</dbReference>
<dbReference type="EMBL" id="AYGX02000081">
    <property type="protein sequence ID" value="KRO27332.1"/>
    <property type="molecule type" value="Genomic_DNA"/>
</dbReference>
<evidence type="ECO:0000256" key="3">
    <source>
        <dbReference type="ARBA" id="ARBA00022840"/>
    </source>
</evidence>
<dbReference type="GO" id="GO:0016887">
    <property type="term" value="F:ATP hydrolysis activity"/>
    <property type="evidence" value="ECO:0007669"/>
    <property type="project" value="InterPro"/>
</dbReference>
<proteinExistence type="predicted"/>
<dbReference type="PANTHER" id="PTHR42939">
    <property type="entry name" value="ABC TRANSPORTER ATP-BINDING PROTEIN ALBC-RELATED"/>
    <property type="match status" value="1"/>
</dbReference>
<dbReference type="Pfam" id="PF00005">
    <property type="entry name" value="ABC_tran"/>
    <property type="match status" value="1"/>
</dbReference>
<dbReference type="CDD" id="cd03230">
    <property type="entry name" value="ABC_DR_subfamily_A"/>
    <property type="match status" value="1"/>
</dbReference>
<dbReference type="GO" id="GO:0005524">
    <property type="term" value="F:ATP binding"/>
    <property type="evidence" value="ECO:0007669"/>
    <property type="project" value="UniProtKB-KW"/>
</dbReference>
<dbReference type="InterPro" id="IPR051782">
    <property type="entry name" value="ABC_Transporter_VariousFunc"/>
</dbReference>
<gene>
    <name evidence="5" type="ORF">DY78_GL000081</name>
</gene>
<dbReference type="SMART" id="SM00382">
    <property type="entry name" value="AAA"/>
    <property type="match status" value="1"/>
</dbReference>
<reference evidence="5 6" key="1">
    <citation type="journal article" date="2015" name="Genome Announc.">
        <title>Expanding the biotechnology potential of lactobacilli through comparative genomics of 213 strains and associated genera.</title>
        <authorList>
            <person name="Sun Z."/>
            <person name="Harris H.M."/>
            <person name="McCann A."/>
            <person name="Guo C."/>
            <person name="Argimon S."/>
            <person name="Zhang W."/>
            <person name="Yang X."/>
            <person name="Jeffery I.B."/>
            <person name="Cooney J.C."/>
            <person name="Kagawa T.F."/>
            <person name="Liu W."/>
            <person name="Song Y."/>
            <person name="Salvetti E."/>
            <person name="Wrobel A."/>
            <person name="Rasinkangas P."/>
            <person name="Parkhill J."/>
            <person name="Rea M.C."/>
            <person name="O'Sullivan O."/>
            <person name="Ritari J."/>
            <person name="Douillard F.P."/>
            <person name="Paul Ross R."/>
            <person name="Yang R."/>
            <person name="Briner A.E."/>
            <person name="Felis G.E."/>
            <person name="de Vos W.M."/>
            <person name="Barrangou R."/>
            <person name="Klaenhammer T.R."/>
            <person name="Caufield P.W."/>
            <person name="Cui Y."/>
            <person name="Zhang H."/>
            <person name="O'Toole P.W."/>
        </authorList>
    </citation>
    <scope>NUCLEOTIDE SEQUENCE [LARGE SCALE GENOMIC DNA]</scope>
    <source>
        <strain evidence="5 6">DSM 21115</strain>
    </source>
</reference>
<comment type="caution">
    <text evidence="5">The sequence shown here is derived from an EMBL/GenBank/DDBJ whole genome shotgun (WGS) entry which is preliminary data.</text>
</comment>
<evidence type="ECO:0000256" key="1">
    <source>
        <dbReference type="ARBA" id="ARBA00022448"/>
    </source>
</evidence>
<keyword evidence="6" id="KW-1185">Reference proteome</keyword>
<keyword evidence="3" id="KW-0067">ATP-binding</keyword>